<dbReference type="Gene3D" id="1.10.645.10">
    <property type="entry name" value="Cytochrome-c3 Hydrogenase, chain B"/>
    <property type="match status" value="1"/>
</dbReference>
<feature type="domain" description="NADH-quinone oxidoreductase subunit D" evidence="15">
    <location>
        <begin position="289"/>
        <end position="559"/>
    </location>
</feature>
<protein>
    <submittedName>
        <fullName evidence="16">NADH dehydrogenase (Quinone) subunit D</fullName>
    </submittedName>
</protein>
<reference evidence="16 17" key="1">
    <citation type="journal article" date="2016" name="Nat. Commun.">
        <title>Thousands of microbial genomes shed light on interconnected biogeochemical processes in an aquifer system.</title>
        <authorList>
            <person name="Anantharaman K."/>
            <person name="Brown C.T."/>
            <person name="Hug L.A."/>
            <person name="Sharon I."/>
            <person name="Castelle C.J."/>
            <person name="Probst A.J."/>
            <person name="Thomas B.C."/>
            <person name="Singh A."/>
            <person name="Wilkins M.J."/>
            <person name="Karaoz U."/>
            <person name="Brodie E.L."/>
            <person name="Williams K.H."/>
            <person name="Hubbard S.S."/>
            <person name="Banfield J.F."/>
        </authorList>
    </citation>
    <scope>NUCLEOTIDE SEQUENCE [LARGE SCALE GENOMIC DNA]</scope>
</reference>
<evidence type="ECO:0000256" key="6">
    <source>
        <dbReference type="ARBA" id="ARBA00022519"/>
    </source>
</evidence>
<dbReference type="Gene3D" id="3.30.460.80">
    <property type="entry name" value="NADH:ubiquinone oxidoreductase, 30kDa subunit"/>
    <property type="match status" value="1"/>
</dbReference>
<dbReference type="HAMAP" id="MF_01358">
    <property type="entry name" value="NDH1_NuoD"/>
    <property type="match status" value="1"/>
</dbReference>
<dbReference type="NCBIfam" id="TIGR01961">
    <property type="entry name" value="NuoC_fam"/>
    <property type="match status" value="1"/>
</dbReference>
<evidence type="ECO:0000256" key="4">
    <source>
        <dbReference type="ARBA" id="ARBA00022448"/>
    </source>
</evidence>
<dbReference type="InterPro" id="IPR010218">
    <property type="entry name" value="NADH_DH_suC"/>
</dbReference>
<dbReference type="PANTHER" id="PTHR11993">
    <property type="entry name" value="NADH-UBIQUINONE OXIDOREDUCTASE 49 KDA SUBUNIT"/>
    <property type="match status" value="1"/>
</dbReference>
<comment type="subcellular location">
    <subcellularLocation>
        <location evidence="2">Cell inner membrane</location>
        <topology evidence="2">Peripheral membrane protein</topology>
    </subcellularLocation>
</comment>
<keyword evidence="6" id="KW-0997">Cell inner membrane</keyword>
<dbReference type="HAMAP" id="MF_01397">
    <property type="entry name" value="NDH1_NuoCD_2"/>
    <property type="match status" value="1"/>
</dbReference>
<feature type="domain" description="NADH:ubiquinone oxidoreductase 30kDa subunit" evidence="14">
    <location>
        <begin position="31"/>
        <end position="153"/>
    </location>
</feature>
<evidence type="ECO:0000259" key="14">
    <source>
        <dbReference type="Pfam" id="PF00329"/>
    </source>
</evidence>
<dbReference type="HAMAP" id="MF_01357">
    <property type="entry name" value="NDH1_NuoC"/>
    <property type="match status" value="1"/>
</dbReference>
<evidence type="ECO:0000256" key="9">
    <source>
        <dbReference type="ARBA" id="ARBA00023027"/>
    </source>
</evidence>
<dbReference type="GO" id="GO:0051287">
    <property type="term" value="F:NAD binding"/>
    <property type="evidence" value="ECO:0007669"/>
    <property type="project" value="InterPro"/>
</dbReference>
<sequence>MLDDKITVRILKENNPDSIIKVDDYLGNLSVTVKKGSLIPVCQTLRDNSELAYNLLLDVCGVDYLGKREKRFEVVYHLYSIDKKQRVRLKVPLSEKEAEVETVSRLWNSANWFERETYEMFGIRFKGHPNLTRLLTHDQFQGYPLRKDYDPAKRHKCTGVREYLREEFRELSKERTVLNIGPSHPTMHGVLRLQVLLEGETIVDAEAEIGYLHRCFEKMCETHTYTGVIPYTDRLNYCSSFLNNVGYVMAVERFMGIEVPKRAQYIRVILSEFSRIIDHMVCIGANLVDIGALTNFWYLFRPREEVYSLIESCCGSRLTTNYTRIGGLSNDVPSDFRERVEKLLNELPRFIDDVDRLNTKNPIFQNRTRGIGAISRGDAISWGFTGPCLRAAGVPYDVRKAYPYYDYDKFEFDIPTGANGDTFDRYMVRMEEMRQSLRIIRQAIDNLPEGSVQSDDKRVSLPAKEQVYTNIEALMNHFKLVMEGILPQEGEIYSYTEAANGELGYYIVSDGSKNPYRLKLRPPCFPLYQAFPHMLKGGMVSDAIAILGSLNIIAGELER</sequence>
<dbReference type="PANTHER" id="PTHR11993:SF10">
    <property type="entry name" value="NADH DEHYDROGENASE [UBIQUINONE] IRON-SULFUR PROTEIN 2, MITOCHONDRIAL"/>
    <property type="match status" value="1"/>
</dbReference>
<evidence type="ECO:0000256" key="12">
    <source>
        <dbReference type="ARBA" id="ARBA00038617"/>
    </source>
</evidence>
<evidence type="ECO:0000313" key="17">
    <source>
        <dbReference type="Proteomes" id="UP000178082"/>
    </source>
</evidence>
<evidence type="ECO:0000313" key="16">
    <source>
        <dbReference type="EMBL" id="OGL52630.1"/>
    </source>
</evidence>
<evidence type="ECO:0000256" key="13">
    <source>
        <dbReference type="ARBA" id="ARBA00047712"/>
    </source>
</evidence>
<comment type="catalytic activity">
    <reaction evidence="13">
        <text>a quinone + NADH + 5 H(+)(in) = a quinol + NAD(+) + 4 H(+)(out)</text>
        <dbReference type="Rhea" id="RHEA:57888"/>
        <dbReference type="ChEBI" id="CHEBI:15378"/>
        <dbReference type="ChEBI" id="CHEBI:24646"/>
        <dbReference type="ChEBI" id="CHEBI:57540"/>
        <dbReference type="ChEBI" id="CHEBI:57945"/>
        <dbReference type="ChEBI" id="CHEBI:132124"/>
    </reaction>
</comment>
<dbReference type="SUPFAM" id="SSF143243">
    <property type="entry name" value="Nqo5-like"/>
    <property type="match status" value="1"/>
</dbReference>
<dbReference type="GO" id="GO:0030964">
    <property type="term" value="C:NADH dehydrogenase complex"/>
    <property type="evidence" value="ECO:0007669"/>
    <property type="project" value="InterPro"/>
</dbReference>
<dbReference type="InterPro" id="IPR001135">
    <property type="entry name" value="NADH_Q_OxRdtase_suD"/>
</dbReference>
<dbReference type="Proteomes" id="UP000178082">
    <property type="component" value="Unassembled WGS sequence"/>
</dbReference>
<evidence type="ECO:0000259" key="15">
    <source>
        <dbReference type="Pfam" id="PF00346"/>
    </source>
</evidence>
<evidence type="ECO:0000256" key="2">
    <source>
        <dbReference type="ARBA" id="ARBA00004417"/>
    </source>
</evidence>
<dbReference type="Pfam" id="PF00346">
    <property type="entry name" value="Complex1_49kDa"/>
    <property type="match status" value="1"/>
</dbReference>
<comment type="caution">
    <text evidence="16">The sequence shown here is derived from an EMBL/GenBank/DDBJ whole genome shotgun (WGS) entry which is preliminary data.</text>
</comment>
<dbReference type="GO" id="GO:0050136">
    <property type="term" value="F:NADH dehydrogenase (quinone) (non-electrogenic) activity"/>
    <property type="evidence" value="ECO:0007669"/>
    <property type="project" value="InterPro"/>
</dbReference>
<keyword evidence="5" id="KW-1003">Cell membrane</keyword>
<dbReference type="SUPFAM" id="SSF56762">
    <property type="entry name" value="HydB/Nqo4-like"/>
    <property type="match status" value="1"/>
</dbReference>
<dbReference type="STRING" id="1817883.A3G31_11760"/>
<dbReference type="NCBIfam" id="NF004739">
    <property type="entry name" value="PRK06075.1"/>
    <property type="match status" value="1"/>
</dbReference>
<dbReference type="InterPro" id="IPR026662">
    <property type="entry name" value="NDH-1_subunit_CD"/>
</dbReference>
<dbReference type="GO" id="GO:0048038">
    <property type="term" value="F:quinone binding"/>
    <property type="evidence" value="ECO:0007669"/>
    <property type="project" value="UniProtKB-KW"/>
</dbReference>
<comment type="function">
    <text evidence="1">NDH-1 shuttles electrons from NADH, via FMN and iron-sulfur (Fe-S) centers, to quinones in the respiratory chain. The immediate electron acceptor for the enzyme in this species is believed to be ubiquinone. Couples the redox reaction to proton translocation (for every two electrons transferred, four hydrogen ions are translocated across the cytoplasmic membrane), and thus conserves the redox energy in a proton gradient.</text>
</comment>
<dbReference type="EMBL" id="MGDI01000031">
    <property type="protein sequence ID" value="OGL52630.1"/>
    <property type="molecule type" value="Genomic_DNA"/>
</dbReference>
<evidence type="ECO:0000256" key="8">
    <source>
        <dbReference type="ARBA" id="ARBA00022967"/>
    </source>
</evidence>
<evidence type="ECO:0000256" key="10">
    <source>
        <dbReference type="ARBA" id="ARBA00023136"/>
    </source>
</evidence>
<accession>A0A1F7SFR5</accession>
<dbReference type="InterPro" id="IPR001268">
    <property type="entry name" value="NADH_UbQ_OxRdtase_30kDa_su"/>
</dbReference>
<evidence type="ECO:0000256" key="5">
    <source>
        <dbReference type="ARBA" id="ARBA00022475"/>
    </source>
</evidence>
<keyword evidence="9" id="KW-0520">NAD</keyword>
<evidence type="ECO:0000256" key="7">
    <source>
        <dbReference type="ARBA" id="ARBA00022719"/>
    </source>
</evidence>
<evidence type="ECO:0000256" key="3">
    <source>
        <dbReference type="ARBA" id="ARBA00010019"/>
    </source>
</evidence>
<keyword evidence="7" id="KW-0874">Quinone</keyword>
<name>A0A1F7SFR5_9BACT</name>
<dbReference type="InterPro" id="IPR037232">
    <property type="entry name" value="NADH_quin_OxRdtase_su_C/D-like"/>
</dbReference>
<comment type="similarity">
    <text evidence="3">In the C-terminal section; belongs to the complex I 49 kDa subunit family.</text>
</comment>
<dbReference type="GO" id="GO:0005886">
    <property type="term" value="C:plasma membrane"/>
    <property type="evidence" value="ECO:0007669"/>
    <property type="project" value="UniProtKB-SubCell"/>
</dbReference>
<keyword evidence="4" id="KW-0813">Transport</keyword>
<dbReference type="Pfam" id="PF00329">
    <property type="entry name" value="Complex1_30kDa"/>
    <property type="match status" value="1"/>
</dbReference>
<evidence type="ECO:0000256" key="11">
    <source>
        <dbReference type="ARBA" id="ARBA00023268"/>
    </source>
</evidence>
<keyword evidence="11" id="KW-0511">Multifunctional enzyme</keyword>
<keyword evidence="10" id="KW-0472">Membrane</keyword>
<organism evidence="16 17">
    <name type="scientific">Candidatus Schekmanbacteria bacterium RIFCSPLOWO2_12_FULL_38_15</name>
    <dbReference type="NCBI Taxonomy" id="1817883"/>
    <lineage>
        <taxon>Bacteria</taxon>
        <taxon>Candidatus Schekmaniibacteriota</taxon>
    </lineage>
</organism>
<dbReference type="AlphaFoldDB" id="A0A1F7SFR5"/>
<dbReference type="GO" id="GO:0008137">
    <property type="term" value="F:NADH dehydrogenase (ubiquinone) activity"/>
    <property type="evidence" value="ECO:0007669"/>
    <property type="project" value="InterPro"/>
</dbReference>
<evidence type="ECO:0000256" key="1">
    <source>
        <dbReference type="ARBA" id="ARBA00002378"/>
    </source>
</evidence>
<dbReference type="InterPro" id="IPR022885">
    <property type="entry name" value="NDH1_su_D/H"/>
</dbReference>
<gene>
    <name evidence="16" type="ORF">A3G31_11760</name>
</gene>
<dbReference type="NCBIfam" id="TIGR01962">
    <property type="entry name" value="NuoD"/>
    <property type="match status" value="1"/>
</dbReference>
<comment type="subunit">
    <text evidence="12">NDH-1 is composed of 13 different subunits. Subunits NuoB, CD, E, F, and G constitute the peripheral sector of the complex.</text>
</comment>
<proteinExistence type="inferred from homology"/>
<keyword evidence="8" id="KW-1278">Translocase</keyword>
<dbReference type="InterPro" id="IPR029014">
    <property type="entry name" value="NiFe-Hase_large"/>
</dbReference>